<dbReference type="PANTHER" id="PTHR21666">
    <property type="entry name" value="PEPTIDASE-RELATED"/>
    <property type="match status" value="1"/>
</dbReference>
<sequence>MNRIGWAFLALFVFAAGLVALLVDFGGSRPPRSNDVVATPSPPVDPLPSGMLTLPVRGVAWSGIRDSFGEERAGGERRHTGVDIMAPAGVPVVAAAPGTVEKLFYSHGGGGVTAYVRSPDRRLSYYYAHLAGYVPTLREGARLRAGDPIGAVGDTGNAGTGNFHLHFGIERLDPDEPWYRGRAINPYPLLARGRPER</sequence>
<dbReference type="InterPro" id="IPR016047">
    <property type="entry name" value="M23ase_b-sheet_dom"/>
</dbReference>
<evidence type="ECO:0000256" key="6">
    <source>
        <dbReference type="ARBA" id="ARBA00023049"/>
    </source>
</evidence>
<evidence type="ECO:0000256" key="3">
    <source>
        <dbReference type="ARBA" id="ARBA00022723"/>
    </source>
</evidence>
<comment type="cofactor">
    <cofactor evidence="1">
        <name>Zn(2+)</name>
        <dbReference type="ChEBI" id="CHEBI:29105"/>
    </cofactor>
</comment>
<feature type="domain" description="M23ase beta-sheet core" evidence="7">
    <location>
        <begin position="78"/>
        <end position="185"/>
    </location>
</feature>
<dbReference type="PANTHER" id="PTHR21666:SF288">
    <property type="entry name" value="CELL DIVISION PROTEIN YTFB"/>
    <property type="match status" value="1"/>
</dbReference>
<keyword evidence="2" id="KW-0645">Protease</keyword>
<keyword evidence="6" id="KW-0482">Metalloprotease</keyword>
<evidence type="ECO:0000259" key="7">
    <source>
        <dbReference type="Pfam" id="PF01551"/>
    </source>
</evidence>
<keyword evidence="5" id="KW-0862">Zinc</keyword>
<dbReference type="GO" id="GO:0004222">
    <property type="term" value="F:metalloendopeptidase activity"/>
    <property type="evidence" value="ECO:0007669"/>
    <property type="project" value="TreeGrafter"/>
</dbReference>
<evidence type="ECO:0000256" key="4">
    <source>
        <dbReference type="ARBA" id="ARBA00022801"/>
    </source>
</evidence>
<proteinExistence type="predicted"/>
<dbReference type="EMBL" id="QFNF01000002">
    <property type="protein sequence ID" value="PZO80759.1"/>
    <property type="molecule type" value="Genomic_DNA"/>
</dbReference>
<accession>A0A2W4ZL32</accession>
<gene>
    <name evidence="8" type="ORF">DI632_01625</name>
</gene>
<keyword evidence="4" id="KW-0378">Hydrolase</keyword>
<evidence type="ECO:0000256" key="5">
    <source>
        <dbReference type="ARBA" id="ARBA00022833"/>
    </source>
</evidence>
<dbReference type="InterPro" id="IPR011055">
    <property type="entry name" value="Dup_hybrid_motif"/>
</dbReference>
<reference evidence="8 9" key="1">
    <citation type="submission" date="2017-08" db="EMBL/GenBank/DDBJ databases">
        <title>Infants hospitalized years apart are colonized by the same room-sourced microbial strains.</title>
        <authorList>
            <person name="Brooks B."/>
            <person name="Olm M.R."/>
            <person name="Firek B.A."/>
            <person name="Baker R."/>
            <person name="Thomas B.C."/>
            <person name="Morowitz M.J."/>
            <person name="Banfield J.F."/>
        </authorList>
    </citation>
    <scope>NUCLEOTIDE SEQUENCE [LARGE SCALE GENOMIC DNA]</scope>
    <source>
        <strain evidence="8">S2_018_000_R3_110</strain>
    </source>
</reference>
<evidence type="ECO:0000256" key="2">
    <source>
        <dbReference type="ARBA" id="ARBA00022670"/>
    </source>
</evidence>
<organism evidence="8 9">
    <name type="scientific">Sphingomonas hengshuiensis</name>
    <dbReference type="NCBI Taxonomy" id="1609977"/>
    <lineage>
        <taxon>Bacteria</taxon>
        <taxon>Pseudomonadati</taxon>
        <taxon>Pseudomonadota</taxon>
        <taxon>Alphaproteobacteria</taxon>
        <taxon>Sphingomonadales</taxon>
        <taxon>Sphingomonadaceae</taxon>
        <taxon>Sphingomonas</taxon>
    </lineage>
</organism>
<dbReference type="GO" id="GO:0046872">
    <property type="term" value="F:metal ion binding"/>
    <property type="evidence" value="ECO:0007669"/>
    <property type="project" value="UniProtKB-KW"/>
</dbReference>
<dbReference type="Pfam" id="PF01551">
    <property type="entry name" value="Peptidase_M23"/>
    <property type="match status" value="1"/>
</dbReference>
<evidence type="ECO:0000313" key="8">
    <source>
        <dbReference type="EMBL" id="PZO80759.1"/>
    </source>
</evidence>
<dbReference type="CDD" id="cd12797">
    <property type="entry name" value="M23_peptidase"/>
    <property type="match status" value="1"/>
</dbReference>
<comment type="caution">
    <text evidence="8">The sequence shown here is derived from an EMBL/GenBank/DDBJ whole genome shotgun (WGS) entry which is preliminary data.</text>
</comment>
<dbReference type="SUPFAM" id="SSF51261">
    <property type="entry name" value="Duplicated hybrid motif"/>
    <property type="match status" value="1"/>
</dbReference>
<evidence type="ECO:0000256" key="1">
    <source>
        <dbReference type="ARBA" id="ARBA00001947"/>
    </source>
</evidence>
<dbReference type="InterPro" id="IPR050570">
    <property type="entry name" value="Cell_wall_metabolism_enzyme"/>
</dbReference>
<dbReference type="Proteomes" id="UP000248614">
    <property type="component" value="Unassembled WGS sequence"/>
</dbReference>
<dbReference type="AlphaFoldDB" id="A0A2W4ZL32"/>
<keyword evidence="3" id="KW-0479">Metal-binding</keyword>
<dbReference type="GO" id="GO:0006508">
    <property type="term" value="P:proteolysis"/>
    <property type="evidence" value="ECO:0007669"/>
    <property type="project" value="UniProtKB-KW"/>
</dbReference>
<dbReference type="Gene3D" id="2.70.70.10">
    <property type="entry name" value="Glucose Permease (Domain IIA)"/>
    <property type="match status" value="1"/>
</dbReference>
<name>A0A2W4ZL32_9SPHN</name>
<evidence type="ECO:0000313" key="9">
    <source>
        <dbReference type="Proteomes" id="UP000248614"/>
    </source>
</evidence>
<protein>
    <submittedName>
        <fullName evidence="8">M23 family peptidase</fullName>
    </submittedName>
</protein>